<dbReference type="CDD" id="cd13532">
    <property type="entry name" value="PBP2_PDT_like"/>
    <property type="match status" value="1"/>
</dbReference>
<dbReference type="PANTHER" id="PTHR21022">
    <property type="entry name" value="PREPHENATE DEHYDRATASE P PROTEIN"/>
    <property type="match status" value="1"/>
</dbReference>
<dbReference type="OrthoDB" id="983542at2759"/>
<keyword evidence="3" id="KW-0028">Amino-acid biosynthesis</keyword>
<evidence type="ECO:0000313" key="10">
    <source>
        <dbReference type="Proteomes" id="UP000196158"/>
    </source>
</evidence>
<dbReference type="PROSITE" id="PS51171">
    <property type="entry name" value="PREPHENATE_DEHYDR_3"/>
    <property type="match status" value="1"/>
</dbReference>
<dbReference type="CDD" id="cd04905">
    <property type="entry name" value="ACT_CM-PDT"/>
    <property type="match status" value="1"/>
</dbReference>
<feature type="domain" description="Prephenate dehydratase" evidence="7">
    <location>
        <begin position="10"/>
        <end position="226"/>
    </location>
</feature>
<keyword evidence="6" id="KW-0456">Lyase</keyword>
<evidence type="ECO:0000259" key="7">
    <source>
        <dbReference type="PROSITE" id="PS51171"/>
    </source>
</evidence>
<dbReference type="PANTHER" id="PTHR21022:SF19">
    <property type="entry name" value="PREPHENATE DEHYDRATASE-RELATED"/>
    <property type="match status" value="1"/>
</dbReference>
<name>A0A1X7R2L9_9SACH</name>
<dbReference type="SUPFAM" id="SSF53850">
    <property type="entry name" value="Periplasmic binding protein-like II"/>
    <property type="match status" value="1"/>
</dbReference>
<organism evidence="9 10">
    <name type="scientific">Maudiozyma saulgeensis</name>
    <dbReference type="NCBI Taxonomy" id="1789683"/>
    <lineage>
        <taxon>Eukaryota</taxon>
        <taxon>Fungi</taxon>
        <taxon>Dikarya</taxon>
        <taxon>Ascomycota</taxon>
        <taxon>Saccharomycotina</taxon>
        <taxon>Saccharomycetes</taxon>
        <taxon>Saccharomycetales</taxon>
        <taxon>Saccharomycetaceae</taxon>
        <taxon>Maudiozyma</taxon>
    </lineage>
</organism>
<evidence type="ECO:0000256" key="4">
    <source>
        <dbReference type="ARBA" id="ARBA00023141"/>
    </source>
</evidence>
<dbReference type="GO" id="GO:0005737">
    <property type="term" value="C:cytoplasm"/>
    <property type="evidence" value="ECO:0007669"/>
    <property type="project" value="TreeGrafter"/>
</dbReference>
<evidence type="ECO:0000256" key="5">
    <source>
        <dbReference type="ARBA" id="ARBA00023222"/>
    </source>
</evidence>
<dbReference type="Gene3D" id="3.40.190.10">
    <property type="entry name" value="Periplasmic binding protein-like II"/>
    <property type="match status" value="2"/>
</dbReference>
<accession>A0A1X7R2L9</accession>
<proteinExistence type="predicted"/>
<dbReference type="GO" id="GO:0009094">
    <property type="term" value="P:L-phenylalanine biosynthetic process"/>
    <property type="evidence" value="ECO:0007669"/>
    <property type="project" value="UniProtKB-UniPathway"/>
</dbReference>
<feature type="domain" description="ACT" evidence="8">
    <location>
        <begin position="247"/>
        <end position="324"/>
    </location>
</feature>
<protein>
    <recommendedName>
        <fullName evidence="2">prephenate dehydratase</fullName>
        <ecNumber evidence="2">4.2.1.51</ecNumber>
    </recommendedName>
</protein>
<dbReference type="Proteomes" id="UP000196158">
    <property type="component" value="Unassembled WGS sequence"/>
</dbReference>
<dbReference type="GO" id="GO:0004664">
    <property type="term" value="F:prephenate dehydratase activity"/>
    <property type="evidence" value="ECO:0007669"/>
    <property type="project" value="UniProtKB-EC"/>
</dbReference>
<comment type="pathway">
    <text evidence="1">Amino-acid biosynthesis; L-phenylalanine biosynthesis; phenylpyruvate from prephenate: step 1/1.</text>
</comment>
<dbReference type="Gene3D" id="3.30.70.260">
    <property type="match status" value="1"/>
</dbReference>
<dbReference type="InterPro" id="IPR045865">
    <property type="entry name" value="ACT-like_dom_sf"/>
</dbReference>
<dbReference type="FunFam" id="3.40.190.10:FF:000254">
    <property type="entry name" value="Prephenate dehydratase"/>
    <property type="match status" value="1"/>
</dbReference>
<keyword evidence="5" id="KW-0584">Phenylalanine biosynthesis</keyword>
<keyword evidence="4" id="KW-0057">Aromatic amino acid biosynthesis</keyword>
<dbReference type="InterPro" id="IPR001086">
    <property type="entry name" value="Preph_deHydtase"/>
</dbReference>
<evidence type="ECO:0000259" key="8">
    <source>
        <dbReference type="PROSITE" id="PS51671"/>
    </source>
</evidence>
<dbReference type="InterPro" id="IPR008242">
    <property type="entry name" value="Chor_mutase/pphenate_deHydtase"/>
</dbReference>
<dbReference type="AlphaFoldDB" id="A0A1X7R2L9"/>
<dbReference type="UniPathway" id="UPA00121">
    <property type="reaction ID" value="UER00345"/>
</dbReference>
<dbReference type="PROSITE" id="PS51671">
    <property type="entry name" value="ACT"/>
    <property type="match status" value="1"/>
</dbReference>
<evidence type="ECO:0000256" key="6">
    <source>
        <dbReference type="ARBA" id="ARBA00023239"/>
    </source>
</evidence>
<dbReference type="EMBL" id="FXLY01000004">
    <property type="protein sequence ID" value="SMN19496.1"/>
    <property type="molecule type" value="Genomic_DNA"/>
</dbReference>
<evidence type="ECO:0000256" key="3">
    <source>
        <dbReference type="ARBA" id="ARBA00022605"/>
    </source>
</evidence>
<dbReference type="PIRSF" id="PIRSF001500">
    <property type="entry name" value="Chor_mut_pdt_Ppr"/>
    <property type="match status" value="1"/>
</dbReference>
<evidence type="ECO:0000313" key="9">
    <source>
        <dbReference type="EMBL" id="SMN19496.1"/>
    </source>
</evidence>
<evidence type="ECO:0000256" key="1">
    <source>
        <dbReference type="ARBA" id="ARBA00004741"/>
    </source>
</evidence>
<evidence type="ECO:0000256" key="2">
    <source>
        <dbReference type="ARBA" id="ARBA00013147"/>
    </source>
</evidence>
<dbReference type="EC" id="4.2.1.51" evidence="2"/>
<dbReference type="InterPro" id="IPR002912">
    <property type="entry name" value="ACT_dom"/>
</dbReference>
<keyword evidence="10" id="KW-1185">Reference proteome</keyword>
<dbReference type="Pfam" id="PF00800">
    <property type="entry name" value="PDT"/>
    <property type="match status" value="1"/>
</dbReference>
<dbReference type="STRING" id="1789683.A0A1X7R2L9"/>
<dbReference type="SUPFAM" id="SSF55021">
    <property type="entry name" value="ACT-like"/>
    <property type="match status" value="1"/>
</dbReference>
<gene>
    <name evidence="9" type="ORF">KASA_0O00297G</name>
</gene>
<reference evidence="9 10" key="1">
    <citation type="submission" date="2017-04" db="EMBL/GenBank/DDBJ databases">
        <authorList>
            <person name="Afonso C.L."/>
            <person name="Miller P.J."/>
            <person name="Scott M.A."/>
            <person name="Spackman E."/>
            <person name="Goraichik I."/>
            <person name="Dimitrov K.M."/>
            <person name="Suarez D.L."/>
            <person name="Swayne D.E."/>
        </authorList>
    </citation>
    <scope>NUCLEOTIDE SEQUENCE [LARGE SCALE GENOMIC DNA]</scope>
</reference>
<sequence length="335" mass="38152">MSTTSTEKKTVVFLGPKGTYSHQAAIQQFSHLDTIIYSPTSTIPECFSELETNSSVSYAAVPLENSTNGQVVFSYDLLRDRMLDDSCTIDGHRIIPQLEVIGEQYVAITHCLISPVADIKLKNIEDFKLVRVFSHPQVWGQVAKYMSKLKNQCPNTKFETIDTSSTSDAVLRAIEKQKTDQTSQPGDILNIAIAGETAAHLYDAHIVDDAINDRLGNTTRFLILKKLDDKEYPPQPPNVSKMHVNLLMFTLELDDPGSLVDVLNVLKEYSLNMSSISSRPYNSGQNDRKWQYIFYIEYDSDPQNTNMKTFYEEINERCVKWCLWGSFPRNEKYYQ</sequence>